<protein>
    <submittedName>
        <fullName evidence="1">YoaH family protein</fullName>
    </submittedName>
</protein>
<dbReference type="InterPro" id="IPR005371">
    <property type="entry name" value="UPF0181"/>
</dbReference>
<evidence type="ECO:0000313" key="2">
    <source>
        <dbReference type="Proteomes" id="UP001589758"/>
    </source>
</evidence>
<reference evidence="1 2" key="1">
    <citation type="submission" date="2024-09" db="EMBL/GenBank/DDBJ databases">
        <authorList>
            <person name="Sun Q."/>
            <person name="Mori K."/>
        </authorList>
    </citation>
    <scope>NUCLEOTIDE SEQUENCE [LARGE SCALE GENOMIC DNA]</scope>
    <source>
        <strain evidence="1 2">CCM 8545</strain>
    </source>
</reference>
<sequence>MKTDTPALTVEEQNKAAEEIIALIAQGLSSGEAIKQVADKIRQNHKGEYIHMGFEEE</sequence>
<name>A0ABV6CCI9_9GAMM</name>
<dbReference type="RefSeq" id="WP_385877822.1">
    <property type="nucleotide sequence ID" value="NZ_JBHLXE010000108.1"/>
</dbReference>
<dbReference type="Proteomes" id="UP001589758">
    <property type="component" value="Unassembled WGS sequence"/>
</dbReference>
<dbReference type="Pfam" id="PF03701">
    <property type="entry name" value="UPF0181"/>
    <property type="match status" value="1"/>
</dbReference>
<accession>A0ABV6CCI9</accession>
<proteinExistence type="predicted"/>
<evidence type="ECO:0000313" key="1">
    <source>
        <dbReference type="EMBL" id="MFC0180696.1"/>
    </source>
</evidence>
<keyword evidence="2" id="KW-1185">Reference proteome</keyword>
<organism evidence="1 2">
    <name type="scientific">Thorsellia kenyensis</name>
    <dbReference type="NCBI Taxonomy" id="1549888"/>
    <lineage>
        <taxon>Bacteria</taxon>
        <taxon>Pseudomonadati</taxon>
        <taxon>Pseudomonadota</taxon>
        <taxon>Gammaproteobacteria</taxon>
        <taxon>Enterobacterales</taxon>
        <taxon>Thorselliaceae</taxon>
        <taxon>Thorsellia</taxon>
    </lineage>
</organism>
<comment type="caution">
    <text evidence="1">The sequence shown here is derived from an EMBL/GenBank/DDBJ whole genome shotgun (WGS) entry which is preliminary data.</text>
</comment>
<gene>
    <name evidence="1" type="ORF">ACFFIT_11500</name>
</gene>
<dbReference type="EMBL" id="JBHLXE010000108">
    <property type="protein sequence ID" value="MFC0180696.1"/>
    <property type="molecule type" value="Genomic_DNA"/>
</dbReference>